<evidence type="ECO:0000256" key="9">
    <source>
        <dbReference type="ARBA" id="ARBA00023235"/>
    </source>
</evidence>
<dbReference type="EC" id="1.1.3.6" evidence="12"/>
<evidence type="ECO:0000256" key="7">
    <source>
        <dbReference type="ARBA" id="ARBA00023166"/>
    </source>
</evidence>
<evidence type="ECO:0000313" key="16">
    <source>
        <dbReference type="EMBL" id="SVE54820.1"/>
    </source>
</evidence>
<evidence type="ECO:0000256" key="14">
    <source>
        <dbReference type="ARBA" id="ARBA00049778"/>
    </source>
</evidence>
<dbReference type="InterPro" id="IPR007867">
    <property type="entry name" value="GMC_OxRtase_C"/>
</dbReference>
<dbReference type="Gene3D" id="3.50.50.60">
    <property type="entry name" value="FAD/NAD(P)-binding domain"/>
    <property type="match status" value="1"/>
</dbReference>
<keyword evidence="6" id="KW-0443">Lipid metabolism</keyword>
<dbReference type="PANTHER" id="PTHR47470:SF1">
    <property type="entry name" value="FAD-DEPENDENT OXIDOREDUCTASE 2 FAD BINDING DOMAIN-CONTAINING PROTEIN"/>
    <property type="match status" value="1"/>
</dbReference>
<dbReference type="Pfam" id="PF05199">
    <property type="entry name" value="GMC_oxred_C"/>
    <property type="match status" value="1"/>
</dbReference>
<evidence type="ECO:0000259" key="15">
    <source>
        <dbReference type="Pfam" id="PF05199"/>
    </source>
</evidence>
<dbReference type="EMBL" id="UINC01224973">
    <property type="protein sequence ID" value="SVE54820.1"/>
    <property type="molecule type" value="Genomic_DNA"/>
</dbReference>
<keyword evidence="7" id="KW-1207">Sterol metabolism</keyword>
<protein>
    <recommendedName>
        <fullName evidence="13">Cholesterol oxidase</fullName>
        <ecNumber evidence="12">1.1.3.6</ecNumber>
        <ecNumber evidence="10">5.3.3.1</ecNumber>
    </recommendedName>
    <alternativeName>
        <fullName evidence="14">Cholesterol isomerase</fullName>
    </alternativeName>
</protein>
<dbReference type="AlphaFoldDB" id="A0A383EEQ9"/>
<evidence type="ECO:0000256" key="2">
    <source>
        <dbReference type="ARBA" id="ARBA00022548"/>
    </source>
</evidence>
<evidence type="ECO:0000256" key="5">
    <source>
        <dbReference type="ARBA" id="ARBA00023002"/>
    </source>
</evidence>
<evidence type="ECO:0000256" key="8">
    <source>
        <dbReference type="ARBA" id="ARBA00023221"/>
    </source>
</evidence>
<reference evidence="16" key="1">
    <citation type="submission" date="2018-05" db="EMBL/GenBank/DDBJ databases">
        <authorList>
            <person name="Lanie J.A."/>
            <person name="Ng W.-L."/>
            <person name="Kazmierczak K.M."/>
            <person name="Andrzejewski T.M."/>
            <person name="Davidsen T.M."/>
            <person name="Wayne K.J."/>
            <person name="Tettelin H."/>
            <person name="Glass J.I."/>
            <person name="Rusch D."/>
            <person name="Podicherti R."/>
            <person name="Tsui H.-C.T."/>
            <person name="Winkler M.E."/>
        </authorList>
    </citation>
    <scope>NUCLEOTIDE SEQUENCE</scope>
</reference>
<dbReference type="PANTHER" id="PTHR47470">
    <property type="entry name" value="CHOLESTEROL OXIDASE"/>
    <property type="match status" value="1"/>
</dbReference>
<name>A0A383EEQ9_9ZZZZ</name>
<dbReference type="InterPro" id="IPR036188">
    <property type="entry name" value="FAD/NAD-bd_sf"/>
</dbReference>
<feature type="domain" description="Glucose-methanol-choline oxidoreductase C-terminal" evidence="15">
    <location>
        <begin position="2"/>
        <end position="52"/>
    </location>
</feature>
<sequence length="71" mass="7686">ANILGGSIMGKDSSVGVFDSRNQVFHYQNLFICDGNMIGANLGVNPSLPITAPTERAMSHIPKRSDHPDFQ</sequence>
<comment type="cofactor">
    <cofactor evidence="1">
        <name>FAD</name>
        <dbReference type="ChEBI" id="CHEBI:57692"/>
    </cofactor>
</comment>
<proteinExistence type="predicted"/>
<gene>
    <name evidence="16" type="ORF">METZ01_LOCUS507674</name>
</gene>
<dbReference type="GO" id="GO:0008203">
    <property type="term" value="P:cholesterol metabolic process"/>
    <property type="evidence" value="ECO:0007669"/>
    <property type="project" value="UniProtKB-KW"/>
</dbReference>
<organism evidence="16">
    <name type="scientific">marine metagenome</name>
    <dbReference type="NCBI Taxonomy" id="408172"/>
    <lineage>
        <taxon>unclassified sequences</taxon>
        <taxon>metagenomes</taxon>
        <taxon>ecological metagenomes</taxon>
    </lineage>
</organism>
<accession>A0A383EEQ9</accession>
<evidence type="ECO:0000256" key="12">
    <source>
        <dbReference type="ARBA" id="ARBA00049723"/>
    </source>
</evidence>
<keyword evidence="3" id="KW-0285">Flavoprotein</keyword>
<evidence type="ECO:0000256" key="6">
    <source>
        <dbReference type="ARBA" id="ARBA00023098"/>
    </source>
</evidence>
<dbReference type="SUPFAM" id="SSF51905">
    <property type="entry name" value="FAD/NAD(P)-binding domain"/>
    <property type="match status" value="1"/>
</dbReference>
<evidence type="ECO:0000256" key="13">
    <source>
        <dbReference type="ARBA" id="ARBA00049744"/>
    </source>
</evidence>
<feature type="non-terminal residue" evidence="16">
    <location>
        <position position="1"/>
    </location>
</feature>
<evidence type="ECO:0000256" key="1">
    <source>
        <dbReference type="ARBA" id="ARBA00001974"/>
    </source>
</evidence>
<keyword evidence="5" id="KW-0560">Oxidoreductase</keyword>
<keyword evidence="4" id="KW-0274">FAD</keyword>
<keyword evidence="2" id="KW-0153">Cholesterol metabolism</keyword>
<dbReference type="GO" id="GO:0016995">
    <property type="term" value="F:cholesterol oxidase activity"/>
    <property type="evidence" value="ECO:0007669"/>
    <property type="project" value="UniProtKB-EC"/>
</dbReference>
<keyword evidence="9" id="KW-0413">Isomerase</keyword>
<keyword evidence="8" id="KW-0753">Steroid metabolism</keyword>
<dbReference type="InterPro" id="IPR052542">
    <property type="entry name" value="Cholesterol_Oxidase"/>
</dbReference>
<evidence type="ECO:0000256" key="11">
    <source>
        <dbReference type="ARBA" id="ARBA00049645"/>
    </source>
</evidence>
<comment type="pathway">
    <text evidence="11">Steroid metabolism; cholesterol degradation.</text>
</comment>
<dbReference type="GO" id="GO:0004769">
    <property type="term" value="F:steroid Delta-isomerase activity"/>
    <property type="evidence" value="ECO:0007669"/>
    <property type="project" value="UniProtKB-EC"/>
</dbReference>
<evidence type="ECO:0000256" key="3">
    <source>
        <dbReference type="ARBA" id="ARBA00022630"/>
    </source>
</evidence>
<evidence type="ECO:0000256" key="10">
    <source>
        <dbReference type="ARBA" id="ARBA00038856"/>
    </source>
</evidence>
<dbReference type="EC" id="5.3.3.1" evidence="10"/>
<evidence type="ECO:0000256" key="4">
    <source>
        <dbReference type="ARBA" id="ARBA00022827"/>
    </source>
</evidence>